<accession>A0ACA9Y2E5</accession>
<name>A0ACA9Y2E5_9ASCO</name>
<proteinExistence type="predicted"/>
<evidence type="ECO:0000313" key="2">
    <source>
        <dbReference type="Proteomes" id="UP001152531"/>
    </source>
</evidence>
<gene>
    <name evidence="1" type="ORF">CLIB1444_01S19328</name>
</gene>
<protein>
    <submittedName>
        <fullName evidence="1">NADPH-dependent methylglyoxal reductase Grp2p</fullName>
    </submittedName>
</protein>
<keyword evidence="2" id="KW-1185">Reference proteome</keyword>
<reference evidence="1" key="1">
    <citation type="submission" date="2022-06" db="EMBL/GenBank/DDBJ databases">
        <authorList>
            <person name="Legras J.-L."/>
            <person name="Devillers H."/>
            <person name="Grondin C."/>
        </authorList>
    </citation>
    <scope>NUCLEOTIDE SEQUENCE</scope>
    <source>
        <strain evidence="1">CLIB 1444</strain>
    </source>
</reference>
<dbReference type="EMBL" id="CALSDN010000001">
    <property type="protein sequence ID" value="CAH6719004.1"/>
    <property type="molecule type" value="Genomic_DNA"/>
</dbReference>
<dbReference type="Proteomes" id="UP001152531">
    <property type="component" value="Unassembled WGS sequence"/>
</dbReference>
<organism evidence="1 2">
    <name type="scientific">[Candida] jaroonii</name>
    <dbReference type="NCBI Taxonomy" id="467808"/>
    <lineage>
        <taxon>Eukaryota</taxon>
        <taxon>Fungi</taxon>
        <taxon>Dikarya</taxon>
        <taxon>Ascomycota</taxon>
        <taxon>Saccharomycotina</taxon>
        <taxon>Pichiomycetes</taxon>
        <taxon>Debaryomycetaceae</taxon>
        <taxon>Yamadazyma</taxon>
    </lineage>
</organism>
<sequence>MVSVYVSGATGFIAQHIVSQLVAKKYNVIGSVRSAEKGEQLKKDLGSDLFEYEIVEDIVTPGAFDESLKKHPEVTVFLHTASPFHFNTTDVEKDLLKPAIEGTKNALKSIKEYGPQITKVVVTSSYAAVAPPDGSPEAPREMILTEESWNPADLEKALKFPNLGYRASKTFAERAAWEFLETEKPNFTLNCVNPSFVFGPQAFKSGVRSTLNTSSEVLNAIVKAGTDESKVPQSIGGFVDVRDVARAHLHGFESDVTNFRYLLVTSRFATQDIVDIINEKIPSLKGKIIVGTPGSGKEKTDKIAQVDNTKTKEKLGEFISLEDSVIDSIKQIVE</sequence>
<comment type="caution">
    <text evidence="1">The sequence shown here is derived from an EMBL/GenBank/DDBJ whole genome shotgun (WGS) entry which is preliminary data.</text>
</comment>
<evidence type="ECO:0000313" key="1">
    <source>
        <dbReference type="EMBL" id="CAH6719004.1"/>
    </source>
</evidence>